<protein>
    <submittedName>
        <fullName evidence="2">Uncharacterized protein</fullName>
    </submittedName>
</protein>
<name>A0A2P4QBP6_RHIID</name>
<reference evidence="2 3" key="2">
    <citation type="journal article" date="2018" name="New Phytol.">
        <title>High intraspecific genome diversity in the model arbuscular mycorrhizal symbiont Rhizophagus irregularis.</title>
        <authorList>
            <person name="Chen E.C.H."/>
            <person name="Morin E."/>
            <person name="Beaudet D."/>
            <person name="Noel J."/>
            <person name="Yildirir G."/>
            <person name="Ndikumana S."/>
            <person name="Charron P."/>
            <person name="St-Onge C."/>
            <person name="Giorgi J."/>
            <person name="Kruger M."/>
            <person name="Marton T."/>
            <person name="Ropars J."/>
            <person name="Grigoriev I.V."/>
            <person name="Hainaut M."/>
            <person name="Henrissat B."/>
            <person name="Roux C."/>
            <person name="Martin F."/>
            <person name="Corradi N."/>
        </authorList>
    </citation>
    <scope>NUCLEOTIDE SEQUENCE [LARGE SCALE GENOMIC DNA]</scope>
    <source>
        <strain evidence="2 3">DAOM 197198</strain>
    </source>
</reference>
<evidence type="ECO:0000313" key="2">
    <source>
        <dbReference type="EMBL" id="POG75046.1"/>
    </source>
</evidence>
<reference evidence="2 3" key="1">
    <citation type="journal article" date="2013" name="Proc. Natl. Acad. Sci. U.S.A.">
        <title>Genome of an arbuscular mycorrhizal fungus provides insight into the oldest plant symbiosis.</title>
        <authorList>
            <person name="Tisserant E."/>
            <person name="Malbreil M."/>
            <person name="Kuo A."/>
            <person name="Kohler A."/>
            <person name="Symeonidi A."/>
            <person name="Balestrini R."/>
            <person name="Charron P."/>
            <person name="Duensing N."/>
            <person name="Frei Dit Frey N."/>
            <person name="Gianinazzi-Pearson V."/>
            <person name="Gilbert L.B."/>
            <person name="Handa Y."/>
            <person name="Herr J.R."/>
            <person name="Hijri M."/>
            <person name="Koul R."/>
            <person name="Kawaguchi M."/>
            <person name="Krajinski F."/>
            <person name="Lammers P.J."/>
            <person name="Masclaux F.G."/>
            <person name="Murat C."/>
            <person name="Morin E."/>
            <person name="Ndikumana S."/>
            <person name="Pagni M."/>
            <person name="Petitpierre D."/>
            <person name="Requena N."/>
            <person name="Rosikiewicz P."/>
            <person name="Riley R."/>
            <person name="Saito K."/>
            <person name="San Clemente H."/>
            <person name="Shapiro H."/>
            <person name="van Tuinen D."/>
            <person name="Becard G."/>
            <person name="Bonfante P."/>
            <person name="Paszkowski U."/>
            <person name="Shachar-Hill Y.Y."/>
            <person name="Tuskan G.A."/>
            <person name="Young P.W."/>
            <person name="Sanders I.R."/>
            <person name="Henrissat B."/>
            <person name="Rensing S.A."/>
            <person name="Grigoriev I.V."/>
            <person name="Corradi N."/>
            <person name="Roux C."/>
            <person name="Martin F."/>
        </authorList>
    </citation>
    <scope>NUCLEOTIDE SEQUENCE [LARGE SCALE GENOMIC DNA]</scope>
    <source>
        <strain evidence="2 3">DAOM 197198</strain>
    </source>
</reference>
<gene>
    <name evidence="2" type="ORF">GLOIN_2v1570010</name>
</gene>
<keyword evidence="1" id="KW-0812">Transmembrane</keyword>
<evidence type="ECO:0000256" key="1">
    <source>
        <dbReference type="SAM" id="Phobius"/>
    </source>
</evidence>
<dbReference type="EMBL" id="AUPC02000065">
    <property type="protein sequence ID" value="POG75046.1"/>
    <property type="molecule type" value="Genomic_DNA"/>
</dbReference>
<keyword evidence="3" id="KW-1185">Reference proteome</keyword>
<feature type="transmembrane region" description="Helical" evidence="1">
    <location>
        <begin position="31"/>
        <end position="50"/>
    </location>
</feature>
<proteinExistence type="predicted"/>
<evidence type="ECO:0000313" key="3">
    <source>
        <dbReference type="Proteomes" id="UP000018888"/>
    </source>
</evidence>
<keyword evidence="1" id="KW-1133">Transmembrane helix</keyword>
<organism evidence="2 3">
    <name type="scientific">Rhizophagus irregularis (strain DAOM 181602 / DAOM 197198 / MUCL 43194)</name>
    <name type="common">Arbuscular mycorrhizal fungus</name>
    <name type="synonym">Glomus intraradices</name>
    <dbReference type="NCBI Taxonomy" id="747089"/>
    <lineage>
        <taxon>Eukaryota</taxon>
        <taxon>Fungi</taxon>
        <taxon>Fungi incertae sedis</taxon>
        <taxon>Mucoromycota</taxon>
        <taxon>Glomeromycotina</taxon>
        <taxon>Glomeromycetes</taxon>
        <taxon>Glomerales</taxon>
        <taxon>Glomeraceae</taxon>
        <taxon>Rhizophagus</taxon>
    </lineage>
</organism>
<dbReference type="Proteomes" id="UP000018888">
    <property type="component" value="Unassembled WGS sequence"/>
</dbReference>
<dbReference type="AlphaFoldDB" id="A0A2P4QBP6"/>
<accession>A0A2P4QBP6</accession>
<keyword evidence="1" id="KW-0472">Membrane</keyword>
<comment type="caution">
    <text evidence="2">The sequence shown here is derived from an EMBL/GenBank/DDBJ whole genome shotgun (WGS) entry which is preliminary data.</text>
</comment>
<sequence>MEISETRQIYGLILFNAYTDEISFRSNLQCIIIVHMNIGLIYSFILCSICL</sequence>